<comment type="similarity">
    <text evidence="6">Belongs to the ABC-4 integral membrane protein family.</text>
</comment>
<keyword evidence="12" id="KW-1185">Reference proteome</keyword>
<feature type="transmembrane region" description="Helical" evidence="8">
    <location>
        <begin position="338"/>
        <end position="358"/>
    </location>
</feature>
<dbReference type="InterPro" id="IPR050250">
    <property type="entry name" value="Macrolide_Exporter_MacB"/>
</dbReference>
<feature type="compositionally biased region" description="Pro residues" evidence="7">
    <location>
        <begin position="465"/>
        <end position="474"/>
    </location>
</feature>
<evidence type="ECO:0000256" key="2">
    <source>
        <dbReference type="ARBA" id="ARBA00022475"/>
    </source>
</evidence>
<evidence type="ECO:0000256" key="7">
    <source>
        <dbReference type="SAM" id="MobiDB-lite"/>
    </source>
</evidence>
<organism evidence="11 12">
    <name type="scientific">Kribbella rubisoli</name>
    <dbReference type="NCBI Taxonomy" id="3075929"/>
    <lineage>
        <taxon>Bacteria</taxon>
        <taxon>Bacillati</taxon>
        <taxon>Actinomycetota</taxon>
        <taxon>Actinomycetes</taxon>
        <taxon>Propionibacteriales</taxon>
        <taxon>Kribbellaceae</taxon>
        <taxon>Kribbella</taxon>
    </lineage>
</organism>
<feature type="transmembrane region" description="Helical" evidence="8">
    <location>
        <begin position="244"/>
        <end position="272"/>
    </location>
</feature>
<keyword evidence="2" id="KW-1003">Cell membrane</keyword>
<evidence type="ECO:0000256" key="8">
    <source>
        <dbReference type="SAM" id="Phobius"/>
    </source>
</evidence>
<feature type="transmembrane region" description="Helical" evidence="8">
    <location>
        <begin position="20"/>
        <end position="42"/>
    </location>
</feature>
<dbReference type="RefSeq" id="WP_130445851.1">
    <property type="nucleotide sequence ID" value="NZ_SHKR01000013.1"/>
</dbReference>
<protein>
    <submittedName>
        <fullName evidence="11">ABC transport system permease protein</fullName>
    </submittedName>
</protein>
<comment type="caution">
    <text evidence="11">The sequence shown here is derived from an EMBL/GenBank/DDBJ whole genome shotgun (WGS) entry which is preliminary data.</text>
</comment>
<name>A0A4Q7WUY1_9ACTN</name>
<dbReference type="InterPro" id="IPR025857">
    <property type="entry name" value="MacB_PCD"/>
</dbReference>
<keyword evidence="3 8" id="KW-0812">Transmembrane</keyword>
<evidence type="ECO:0000256" key="4">
    <source>
        <dbReference type="ARBA" id="ARBA00022989"/>
    </source>
</evidence>
<dbReference type="GO" id="GO:0022857">
    <property type="term" value="F:transmembrane transporter activity"/>
    <property type="evidence" value="ECO:0007669"/>
    <property type="project" value="TreeGrafter"/>
</dbReference>
<evidence type="ECO:0000256" key="3">
    <source>
        <dbReference type="ARBA" id="ARBA00022692"/>
    </source>
</evidence>
<sequence length="776" mass="80313">MSAVWPVSRAAVRRRRVQTVVIGVVVLLSTTMIVVALGLLAASSGPFDQAYARQSGAHLVASYDPSKVSDSQLTKSASAAKAYSGPFAMATLGQGLNGNFGAPESLVTVGRADPGGPVDRLNVWKGRWAAKAGEIVLNRNPTASEGFGAPTLGSTMRLAGQTLTIVGFAYSVSQSADAWVAPAQMTSLKPTATQMLYRFAQAATNEQVSAGQTAVTSGLPSGALVGTQSYLGLRALATGEPNTFVPFLMVFGWLGLAVAVLIVANVVSGAVVSGFKHIGVLKSLGFTPTQVMAVYLTMISIPAIVGCAGGTVLGNVLAESLLTRAFENYGAEGVTVPIWVDVVVVLGVPVLVALSALLPSLRARSLSAAEAISAGSAPRAGRGLRVQRWLSGTRLPRSVSLGLGLPFARPARTALTLAAVVLGVTSVTLAVGLGKSLTTYQTAASRVDAVDVSLFAPPDNGGPAPNDPQAPPAPKLSDAADEALIRSTPGAVSVTASTDLPMRLAGTSTDLRVSFYRGDFEQLGYRILDGRWFDGPGQVVVSERFLRQRGLAVGDTITLQSEGKTVRAQIVGKAMYNSGDEVLSNWQTLALVAPSLRASLYEINVKPGTDLDAFVQAVQKGDSGLMRTDGQDAGTFVAIVLATVVLLTLMLGTVAALGVFNTVILNTRERRRDLGMLKSIGMTPAQVTVMVVTSMAALGALGGVLGIPLGIIAHRLVVPAMANGAQVAIPAFMLDVYPWSLLTLLILAGILIAAAGAYFPARSAAHTTIAKVLHNE</sequence>
<feature type="region of interest" description="Disordered" evidence="7">
    <location>
        <begin position="455"/>
        <end position="477"/>
    </location>
</feature>
<feature type="transmembrane region" description="Helical" evidence="8">
    <location>
        <begin position="687"/>
        <end position="716"/>
    </location>
</feature>
<dbReference type="Pfam" id="PF12704">
    <property type="entry name" value="MacB_PCD"/>
    <property type="match status" value="1"/>
</dbReference>
<keyword evidence="4 8" id="KW-1133">Transmembrane helix</keyword>
<evidence type="ECO:0000313" key="12">
    <source>
        <dbReference type="Proteomes" id="UP000292027"/>
    </source>
</evidence>
<dbReference type="Proteomes" id="UP000292027">
    <property type="component" value="Unassembled WGS sequence"/>
</dbReference>
<evidence type="ECO:0000313" key="11">
    <source>
        <dbReference type="EMBL" id="RZU13595.1"/>
    </source>
</evidence>
<accession>A0A4Q7WUY1</accession>
<feature type="domain" description="MacB-like periplasmic core" evidence="10">
    <location>
        <begin position="413"/>
        <end position="619"/>
    </location>
</feature>
<evidence type="ECO:0000256" key="1">
    <source>
        <dbReference type="ARBA" id="ARBA00004651"/>
    </source>
</evidence>
<evidence type="ECO:0000259" key="10">
    <source>
        <dbReference type="Pfam" id="PF12704"/>
    </source>
</evidence>
<evidence type="ECO:0000259" key="9">
    <source>
        <dbReference type="Pfam" id="PF02687"/>
    </source>
</evidence>
<dbReference type="Pfam" id="PF02687">
    <property type="entry name" value="FtsX"/>
    <property type="match status" value="2"/>
</dbReference>
<dbReference type="InterPro" id="IPR003838">
    <property type="entry name" value="ABC3_permease_C"/>
</dbReference>
<feature type="domain" description="ABC3 transporter permease C-terminal" evidence="9">
    <location>
        <begin position="647"/>
        <end position="768"/>
    </location>
</feature>
<keyword evidence="5 8" id="KW-0472">Membrane</keyword>
<dbReference type="PANTHER" id="PTHR30572">
    <property type="entry name" value="MEMBRANE COMPONENT OF TRANSPORTER-RELATED"/>
    <property type="match status" value="1"/>
</dbReference>
<feature type="domain" description="ABC3 transporter permease C-terminal" evidence="9">
    <location>
        <begin position="249"/>
        <end position="367"/>
    </location>
</feature>
<feature type="transmembrane region" description="Helical" evidence="8">
    <location>
        <begin position="736"/>
        <end position="759"/>
    </location>
</feature>
<feature type="transmembrane region" description="Helical" evidence="8">
    <location>
        <begin position="636"/>
        <end position="666"/>
    </location>
</feature>
<dbReference type="GO" id="GO:0005886">
    <property type="term" value="C:plasma membrane"/>
    <property type="evidence" value="ECO:0007669"/>
    <property type="project" value="UniProtKB-SubCell"/>
</dbReference>
<dbReference type="PANTHER" id="PTHR30572:SF4">
    <property type="entry name" value="ABC TRANSPORTER PERMEASE YTRF"/>
    <property type="match status" value="1"/>
</dbReference>
<dbReference type="AlphaFoldDB" id="A0A4Q7WUY1"/>
<evidence type="ECO:0000256" key="6">
    <source>
        <dbReference type="ARBA" id="ARBA00038076"/>
    </source>
</evidence>
<gene>
    <name evidence="11" type="ORF">EV645_4442</name>
</gene>
<dbReference type="EMBL" id="SHKR01000013">
    <property type="protein sequence ID" value="RZU13595.1"/>
    <property type="molecule type" value="Genomic_DNA"/>
</dbReference>
<dbReference type="OrthoDB" id="3207485at2"/>
<evidence type="ECO:0000256" key="5">
    <source>
        <dbReference type="ARBA" id="ARBA00023136"/>
    </source>
</evidence>
<comment type="subcellular location">
    <subcellularLocation>
        <location evidence="1">Cell membrane</location>
        <topology evidence="1">Multi-pass membrane protein</topology>
    </subcellularLocation>
</comment>
<reference evidence="11 12" key="1">
    <citation type="journal article" date="2015" name="Stand. Genomic Sci.">
        <title>Genomic Encyclopedia of Bacterial and Archaeal Type Strains, Phase III: the genomes of soil and plant-associated and newly described type strains.</title>
        <authorList>
            <person name="Whitman W.B."/>
            <person name="Woyke T."/>
            <person name="Klenk H.P."/>
            <person name="Zhou Y."/>
            <person name="Lilburn T.G."/>
            <person name="Beck B.J."/>
            <person name="De Vos P."/>
            <person name="Vandamme P."/>
            <person name="Eisen J.A."/>
            <person name="Garrity G."/>
            <person name="Hugenholtz P."/>
            <person name="Kyrpides N.C."/>
        </authorList>
    </citation>
    <scope>NUCLEOTIDE SEQUENCE [LARGE SCALE GENOMIC DNA]</scope>
    <source>
        <strain evidence="11 12">VKM Ac-2540</strain>
    </source>
</reference>
<proteinExistence type="inferred from homology"/>
<feature type="transmembrane region" description="Helical" evidence="8">
    <location>
        <begin position="293"/>
        <end position="318"/>
    </location>
</feature>